<keyword evidence="1 2" id="KW-0238">DNA-binding</keyword>
<dbReference type="PROSITE" id="PS50118">
    <property type="entry name" value="HMG_BOX_2"/>
    <property type="match status" value="1"/>
</dbReference>
<organism evidence="5">
    <name type="scientific">Entomoneis paludosa</name>
    <dbReference type="NCBI Taxonomy" id="265537"/>
    <lineage>
        <taxon>Eukaryota</taxon>
        <taxon>Sar</taxon>
        <taxon>Stramenopiles</taxon>
        <taxon>Ochrophyta</taxon>
        <taxon>Bacillariophyta</taxon>
        <taxon>Bacillariophyceae</taxon>
        <taxon>Bacillariophycidae</taxon>
        <taxon>Entomoneidaceae</taxon>
        <taxon>Entomoneis</taxon>
    </lineage>
</organism>
<evidence type="ECO:0000256" key="2">
    <source>
        <dbReference type="PROSITE-ProRule" id="PRU00267"/>
    </source>
</evidence>
<evidence type="ECO:0000313" key="5">
    <source>
        <dbReference type="EMBL" id="CAD9992891.1"/>
    </source>
</evidence>
<gene>
    <name evidence="5" type="ORF">APAL1065_LOCUS26110</name>
</gene>
<dbReference type="InterPro" id="IPR036910">
    <property type="entry name" value="HMG_box_dom_sf"/>
</dbReference>
<dbReference type="Pfam" id="PF00505">
    <property type="entry name" value="HMG_box"/>
    <property type="match status" value="1"/>
</dbReference>
<proteinExistence type="predicted"/>
<dbReference type="AlphaFoldDB" id="A0A7S3DWY5"/>
<evidence type="ECO:0000259" key="4">
    <source>
        <dbReference type="PROSITE" id="PS50118"/>
    </source>
</evidence>
<dbReference type="Gene3D" id="1.10.30.10">
    <property type="entry name" value="High mobility group box domain"/>
    <property type="match status" value="1"/>
</dbReference>
<reference evidence="5" key="1">
    <citation type="submission" date="2021-01" db="EMBL/GenBank/DDBJ databases">
        <authorList>
            <person name="Corre E."/>
            <person name="Pelletier E."/>
            <person name="Niang G."/>
            <person name="Scheremetjew M."/>
            <person name="Finn R."/>
            <person name="Kale V."/>
            <person name="Holt S."/>
            <person name="Cochrane G."/>
            <person name="Meng A."/>
            <person name="Brown T."/>
            <person name="Cohen L."/>
        </authorList>
    </citation>
    <scope>NUCLEOTIDE SEQUENCE</scope>
    <source>
        <strain evidence="5">CCMP125</strain>
    </source>
</reference>
<dbReference type="SUPFAM" id="SSF47095">
    <property type="entry name" value="HMG-box"/>
    <property type="match status" value="1"/>
</dbReference>
<dbReference type="SMART" id="SM00398">
    <property type="entry name" value="HMG"/>
    <property type="match status" value="1"/>
</dbReference>
<dbReference type="PANTHER" id="PTHR48112:SF22">
    <property type="entry name" value="MITOCHONDRIAL TRANSCRIPTION FACTOR A, ISOFORM B"/>
    <property type="match status" value="1"/>
</dbReference>
<evidence type="ECO:0000256" key="1">
    <source>
        <dbReference type="ARBA" id="ARBA00023125"/>
    </source>
</evidence>
<name>A0A7S3DWY5_9STRA</name>
<feature type="region of interest" description="Disordered" evidence="3">
    <location>
        <begin position="101"/>
        <end position="125"/>
    </location>
</feature>
<keyword evidence="2" id="KW-0539">Nucleus</keyword>
<dbReference type="GO" id="GO:0005634">
    <property type="term" value="C:nucleus"/>
    <property type="evidence" value="ECO:0007669"/>
    <property type="project" value="UniProtKB-UniRule"/>
</dbReference>
<dbReference type="PANTHER" id="PTHR48112">
    <property type="entry name" value="HIGH MOBILITY GROUP PROTEIN DSP1"/>
    <property type="match status" value="1"/>
</dbReference>
<dbReference type="EMBL" id="HBHT01038840">
    <property type="protein sequence ID" value="CAD9992891.1"/>
    <property type="molecule type" value="Transcribed_RNA"/>
</dbReference>
<dbReference type="InterPro" id="IPR050342">
    <property type="entry name" value="HMGB"/>
</dbReference>
<feature type="domain" description="HMG box" evidence="4">
    <location>
        <begin position="22"/>
        <end position="93"/>
    </location>
</feature>
<dbReference type="InterPro" id="IPR009071">
    <property type="entry name" value="HMG_box_dom"/>
</dbReference>
<dbReference type="GO" id="GO:0003677">
    <property type="term" value="F:DNA binding"/>
    <property type="evidence" value="ECO:0007669"/>
    <property type="project" value="UniProtKB-UniRule"/>
</dbReference>
<sequence length="238" mass="26517">MTISKDTTKAAPAKSMQVLTRPSRPLSAYNLFFRDTRKRLLGQQPAGQRLGFANMAKSIGASWREIKSDQKQKYELVARGEKLRYKKAMAEWKKFQRAQAKKRAAAAQPAVHQESTPPPEEHKDQNAHFSSIFESEVDTPSGDVAMTVSTDGNSLSDFGGDWNEPEASYWSAGPTSSNQEQQEQQFFASTESSAAASQEAALSQTSIFHLRKHGMETLSNTLGAESVEWLVSWFLHEE</sequence>
<evidence type="ECO:0000256" key="3">
    <source>
        <dbReference type="SAM" id="MobiDB-lite"/>
    </source>
</evidence>
<protein>
    <recommendedName>
        <fullName evidence="4">HMG box domain-containing protein</fullName>
    </recommendedName>
</protein>
<feature type="DNA-binding region" description="HMG box" evidence="2">
    <location>
        <begin position="22"/>
        <end position="93"/>
    </location>
</feature>
<accession>A0A7S3DWY5</accession>